<name>A0ABS3AMI9_9PSED</name>
<sequence>MAALAYLLNLGFAAKLSGKRIRVSPASKLDDRVRTYIKNHRLELIAELASNDGIERRCHWPVMRDGKPLCTMIGEPMTRAEALDVIRWRWPDADLAHGDRG</sequence>
<reference evidence="1 2" key="1">
    <citation type="journal article" date="2021" name="Int. J. Syst. Evol. Microbiol.">
        <title>Pseudomonas piscium sp. nov., Pseudomonas pisciculturae sp. nov., Pseudomonas mucoides sp. nov. and Pseudomonas neuropathica sp. nov. isolated from rainbow trout.</title>
        <authorList>
            <person name="Duman M."/>
            <person name="Mulet M."/>
            <person name="Altun S."/>
            <person name="Saticioglu I.B."/>
            <person name="Gomila M."/>
            <person name="Lalucat J."/>
            <person name="Garcia-Valdes E."/>
        </authorList>
    </citation>
    <scope>NUCLEOTIDE SEQUENCE [LARGE SCALE GENOMIC DNA]</scope>
    <source>
        <strain evidence="1 2">LMG 28632</strain>
    </source>
</reference>
<comment type="caution">
    <text evidence="1">The sequence shown here is derived from an EMBL/GenBank/DDBJ whole genome shotgun (WGS) entry which is preliminary data.</text>
</comment>
<dbReference type="Proteomes" id="UP000772591">
    <property type="component" value="Unassembled WGS sequence"/>
</dbReference>
<dbReference type="RefSeq" id="WP_205893884.1">
    <property type="nucleotide sequence ID" value="NZ_JADEVO010000044.1"/>
</dbReference>
<dbReference type="EMBL" id="JADEVO010000044">
    <property type="protein sequence ID" value="MBN3968175.1"/>
    <property type="molecule type" value="Genomic_DNA"/>
</dbReference>
<protein>
    <submittedName>
        <fullName evidence="1">Uncharacterized protein</fullName>
    </submittedName>
</protein>
<accession>A0ABS3AMI9</accession>
<evidence type="ECO:0000313" key="1">
    <source>
        <dbReference type="EMBL" id="MBN3968175.1"/>
    </source>
</evidence>
<evidence type="ECO:0000313" key="2">
    <source>
        <dbReference type="Proteomes" id="UP000772591"/>
    </source>
</evidence>
<proteinExistence type="predicted"/>
<organism evidence="1 2">
    <name type="scientific">Pseudomonas gregormendelii</name>
    <dbReference type="NCBI Taxonomy" id="1628277"/>
    <lineage>
        <taxon>Bacteria</taxon>
        <taxon>Pseudomonadati</taxon>
        <taxon>Pseudomonadota</taxon>
        <taxon>Gammaproteobacteria</taxon>
        <taxon>Pseudomonadales</taxon>
        <taxon>Pseudomonadaceae</taxon>
        <taxon>Pseudomonas</taxon>
    </lineage>
</organism>
<keyword evidence="2" id="KW-1185">Reference proteome</keyword>
<gene>
    <name evidence="1" type="ORF">IMW75_23220</name>
</gene>